<keyword evidence="3" id="KW-0274">FAD</keyword>
<dbReference type="Gene3D" id="3.30.43.10">
    <property type="entry name" value="Uridine Diphospho-n-acetylenolpyruvylglucosamine Reductase, domain 2"/>
    <property type="match status" value="1"/>
</dbReference>
<dbReference type="Proteomes" id="UP000799444">
    <property type="component" value="Unassembled WGS sequence"/>
</dbReference>
<comment type="similarity">
    <text evidence="1">Belongs to the oxygen-dependent FAD-linked oxidoreductase family.</text>
</comment>
<dbReference type="SUPFAM" id="SSF56176">
    <property type="entry name" value="FAD-binding/transporter-associated domain-like"/>
    <property type="match status" value="1"/>
</dbReference>
<dbReference type="PANTHER" id="PTHR42973:SF22">
    <property type="entry name" value="FAD-BINDING PCMH-TYPE DOMAIN-CONTAINING PROTEIN-RELATED"/>
    <property type="match status" value="1"/>
</dbReference>
<protein>
    <submittedName>
        <fullName evidence="6">FAD-binding domain-containing protein</fullName>
    </submittedName>
</protein>
<feature type="domain" description="FAD-binding PCMH-type" evidence="5">
    <location>
        <begin position="36"/>
        <end position="213"/>
    </location>
</feature>
<dbReference type="GO" id="GO:0016491">
    <property type="term" value="F:oxidoreductase activity"/>
    <property type="evidence" value="ECO:0007669"/>
    <property type="project" value="UniProtKB-KW"/>
</dbReference>
<dbReference type="Gene3D" id="3.30.465.10">
    <property type="match status" value="1"/>
</dbReference>
<evidence type="ECO:0000256" key="1">
    <source>
        <dbReference type="ARBA" id="ARBA00005466"/>
    </source>
</evidence>
<comment type="caution">
    <text evidence="6">The sequence shown here is derived from an EMBL/GenBank/DDBJ whole genome shotgun (WGS) entry which is preliminary data.</text>
</comment>
<evidence type="ECO:0000256" key="2">
    <source>
        <dbReference type="ARBA" id="ARBA00022630"/>
    </source>
</evidence>
<dbReference type="Gene3D" id="3.40.462.20">
    <property type="match status" value="1"/>
</dbReference>
<dbReference type="PANTHER" id="PTHR42973">
    <property type="entry name" value="BINDING OXIDOREDUCTASE, PUTATIVE (AFU_ORTHOLOGUE AFUA_1G17690)-RELATED"/>
    <property type="match status" value="1"/>
</dbReference>
<dbReference type="InterPro" id="IPR016166">
    <property type="entry name" value="FAD-bd_PCMH"/>
</dbReference>
<dbReference type="InterPro" id="IPR036318">
    <property type="entry name" value="FAD-bd_PCMH-like_sf"/>
</dbReference>
<gene>
    <name evidence="6" type="ORF">EJ04DRAFT_536989</name>
</gene>
<dbReference type="PROSITE" id="PS51387">
    <property type="entry name" value="FAD_PCMH"/>
    <property type="match status" value="1"/>
</dbReference>
<evidence type="ECO:0000256" key="3">
    <source>
        <dbReference type="ARBA" id="ARBA00022827"/>
    </source>
</evidence>
<keyword evidence="4" id="KW-0560">Oxidoreductase</keyword>
<reference evidence="6" key="1">
    <citation type="journal article" date="2020" name="Stud. Mycol.">
        <title>101 Dothideomycetes genomes: a test case for predicting lifestyles and emergence of pathogens.</title>
        <authorList>
            <person name="Haridas S."/>
            <person name="Albert R."/>
            <person name="Binder M."/>
            <person name="Bloem J."/>
            <person name="Labutti K."/>
            <person name="Salamov A."/>
            <person name="Andreopoulos B."/>
            <person name="Baker S."/>
            <person name="Barry K."/>
            <person name="Bills G."/>
            <person name="Bluhm B."/>
            <person name="Cannon C."/>
            <person name="Castanera R."/>
            <person name="Culley D."/>
            <person name="Daum C."/>
            <person name="Ezra D."/>
            <person name="Gonzalez J."/>
            <person name="Henrissat B."/>
            <person name="Kuo A."/>
            <person name="Liang C."/>
            <person name="Lipzen A."/>
            <person name="Lutzoni F."/>
            <person name="Magnuson J."/>
            <person name="Mondo S."/>
            <person name="Nolan M."/>
            <person name="Ohm R."/>
            <person name="Pangilinan J."/>
            <person name="Park H.-J."/>
            <person name="Ramirez L."/>
            <person name="Alfaro M."/>
            <person name="Sun H."/>
            <person name="Tritt A."/>
            <person name="Yoshinaga Y."/>
            <person name="Zwiers L.-H."/>
            <person name="Turgeon B."/>
            <person name="Goodwin S."/>
            <person name="Spatafora J."/>
            <person name="Crous P."/>
            <person name="Grigoriev I."/>
        </authorList>
    </citation>
    <scope>NUCLEOTIDE SEQUENCE</scope>
    <source>
        <strain evidence="6">CBS 125425</strain>
    </source>
</reference>
<evidence type="ECO:0000256" key="4">
    <source>
        <dbReference type="ARBA" id="ARBA00023002"/>
    </source>
</evidence>
<proteinExistence type="inferred from homology"/>
<keyword evidence="7" id="KW-1185">Reference proteome</keyword>
<name>A0A9P4QQX3_9PLEO</name>
<dbReference type="InterPro" id="IPR016169">
    <property type="entry name" value="FAD-bd_PCMH_sub2"/>
</dbReference>
<organism evidence="6 7">
    <name type="scientific">Polyplosphaeria fusca</name>
    <dbReference type="NCBI Taxonomy" id="682080"/>
    <lineage>
        <taxon>Eukaryota</taxon>
        <taxon>Fungi</taxon>
        <taxon>Dikarya</taxon>
        <taxon>Ascomycota</taxon>
        <taxon>Pezizomycotina</taxon>
        <taxon>Dothideomycetes</taxon>
        <taxon>Pleosporomycetidae</taxon>
        <taxon>Pleosporales</taxon>
        <taxon>Tetraplosphaeriaceae</taxon>
        <taxon>Polyplosphaeria</taxon>
    </lineage>
</organism>
<evidence type="ECO:0000313" key="6">
    <source>
        <dbReference type="EMBL" id="KAF2730850.1"/>
    </source>
</evidence>
<dbReference type="GO" id="GO:0071949">
    <property type="term" value="F:FAD binding"/>
    <property type="evidence" value="ECO:0007669"/>
    <property type="project" value="InterPro"/>
</dbReference>
<dbReference type="OrthoDB" id="2151789at2759"/>
<dbReference type="InterPro" id="IPR006094">
    <property type="entry name" value="Oxid_FAD_bind_N"/>
</dbReference>
<sequence>MSTIHTLTSLLGDKLLLPSTEQYTKANSSYFTAWNNALQPAFIAQPTTTQEVSALIKALRPKLLNNECTLAIRGTGHTPFAAAANIDNGITLDLRGLTSLSLSPDKSLLTFGVGETWSSVYSHLEQHSLATAGGRVGRVGVGGLILGGTCGMAFQSTRRGFACDSVTDFEVVLADGSIVHANADANADLWVALKGGLNNFGIVTSMSMRTFSAGPIWGGLAYYAPESVPALMEACVEFVRDERDQDAHVMIGYGFGMGRDAGIACLFHMSGEEEPGSLRRFTGIEGLVREFASLRVGGQTGFSDELAAHSMGDGNRTFYATCTVRPDAQLMATIHALFREALDTIRDAEGLTFALNYHPLSVAMLQNSLATGGNAFDIPPSDGPLLILLVNPTWASTADDERVTNATKTLFQRIRTVAIEKGLLHRYIFPNYAMGEEDVLAGYGEESLKRLREVRKRVDPEGLWQRGVPGGFKLGMGE</sequence>
<keyword evidence="2" id="KW-0285">Flavoprotein</keyword>
<dbReference type="Pfam" id="PF01565">
    <property type="entry name" value="FAD_binding_4"/>
    <property type="match status" value="1"/>
</dbReference>
<dbReference type="InterPro" id="IPR050416">
    <property type="entry name" value="FAD-linked_Oxidoreductase"/>
</dbReference>
<accession>A0A9P4QQX3</accession>
<dbReference type="InterPro" id="IPR016167">
    <property type="entry name" value="FAD-bd_PCMH_sub1"/>
</dbReference>
<evidence type="ECO:0000313" key="7">
    <source>
        <dbReference type="Proteomes" id="UP000799444"/>
    </source>
</evidence>
<evidence type="ECO:0000259" key="5">
    <source>
        <dbReference type="PROSITE" id="PS51387"/>
    </source>
</evidence>
<dbReference type="AlphaFoldDB" id="A0A9P4QQX3"/>
<dbReference type="EMBL" id="ML996208">
    <property type="protein sequence ID" value="KAF2730850.1"/>
    <property type="molecule type" value="Genomic_DNA"/>
</dbReference>